<organism evidence="1">
    <name type="scientific">viral metagenome</name>
    <dbReference type="NCBI Taxonomy" id="1070528"/>
    <lineage>
        <taxon>unclassified sequences</taxon>
        <taxon>metagenomes</taxon>
        <taxon>organismal metagenomes</taxon>
    </lineage>
</organism>
<accession>A0A6C0CBN5</accession>
<reference evidence="1" key="1">
    <citation type="journal article" date="2020" name="Nature">
        <title>Giant virus diversity and host interactions through global metagenomics.</title>
        <authorList>
            <person name="Schulz F."/>
            <person name="Roux S."/>
            <person name="Paez-Espino D."/>
            <person name="Jungbluth S."/>
            <person name="Walsh D.A."/>
            <person name="Denef V.J."/>
            <person name="McMahon K.D."/>
            <person name="Konstantinidis K.T."/>
            <person name="Eloe-Fadrosh E.A."/>
            <person name="Kyrpides N.C."/>
            <person name="Woyke T."/>
        </authorList>
    </citation>
    <scope>NUCLEOTIDE SEQUENCE</scope>
    <source>
        <strain evidence="1">GVMAG-M-3300020565-3</strain>
    </source>
</reference>
<name>A0A6C0CBN5_9ZZZZ</name>
<sequence>MSAVATSINFADFSVFADLYNDTEEKWNIHSDTKDAIQDCDDALKDYYDAYCTYLVSRKYTTDVIKIYRKNAIIDFYITENKIDSAMRKELDDYYISNIKDNFNKKLEPPPCFFHQVRMEQKNTEAQDKRDVETDDVAQHYINLKNMYKNVFELMNNIPSNNNEHTSDCDDTDSNYDKYTEYYDEYYAYGNTYGNAYDSDYYTENDNYSDGFSDDYDHNDY</sequence>
<dbReference type="EMBL" id="MN739390">
    <property type="protein sequence ID" value="QHT02126.1"/>
    <property type="molecule type" value="Genomic_DNA"/>
</dbReference>
<dbReference type="AlphaFoldDB" id="A0A6C0CBN5"/>
<evidence type="ECO:0000313" key="1">
    <source>
        <dbReference type="EMBL" id="QHT02126.1"/>
    </source>
</evidence>
<protein>
    <submittedName>
        <fullName evidence="1">Uncharacterized protein</fullName>
    </submittedName>
</protein>
<proteinExistence type="predicted"/>